<dbReference type="EC" id="2.4.1.291" evidence="2"/>
<dbReference type="AlphaFoldDB" id="A0A564W711"/>
<keyword evidence="2" id="KW-0808">Transferase</keyword>
<sequence length="388" mass="44492">MKKKILFVNISLVNGGAEKSLVNLLNEMPEDQYEIDLLLFRKEGMFLPQVPHYVNIIEAPDALKNLYRPVKDFNKNTITKVIGTAISKTLTSNPYLMREFRWRNFYRRKITRLSKHYDVAVGCVVGECTYFVNDLVSADKKLCWVHTDYVGAKCDRRADEKYYQNMDSIVTVSDKCAEVLKTVFPEFQNKILWLPNITSSEVLRKRSKEEIPECIDEGKKLIVSVGRLIPLKGFDMAIDAAKIMKQDGCQFQWFILGNGELFDKLNAQIEDLELKDWVKLLGPKENPYAYIAKSDVVVQSSKYEGKSVVLDEAKILGIPIVSTNYDTVVDQIIPEKEGLIVNMDAEDIAHGIEKMFNNQMLYKTIKNYLNAHEYGNQADVEKYIKLIG</sequence>
<reference evidence="2 3" key="1">
    <citation type="submission" date="2019-07" db="EMBL/GenBank/DDBJ databases">
        <authorList>
            <person name="Hibberd C M."/>
            <person name="Gehrig L. J."/>
            <person name="Chang H.-W."/>
            <person name="Venkatesh S."/>
        </authorList>
    </citation>
    <scope>NUCLEOTIDE SEQUENCE [LARGE SCALE GENOMIC DNA]</scope>
    <source>
        <strain evidence="2">Blautia_luti_SSTS_Bg7063</strain>
    </source>
</reference>
<dbReference type="CDD" id="cd03811">
    <property type="entry name" value="GT4_GT28_WabH-like"/>
    <property type="match status" value="1"/>
</dbReference>
<dbReference type="PANTHER" id="PTHR12526:SF630">
    <property type="entry name" value="GLYCOSYLTRANSFERASE"/>
    <property type="match status" value="1"/>
</dbReference>
<feature type="domain" description="Glycosyl transferase family 1" evidence="1">
    <location>
        <begin position="214"/>
        <end position="368"/>
    </location>
</feature>
<organism evidence="2 3">
    <name type="scientific">Blautia luti</name>
    <dbReference type="NCBI Taxonomy" id="89014"/>
    <lineage>
        <taxon>Bacteria</taxon>
        <taxon>Bacillati</taxon>
        <taxon>Bacillota</taxon>
        <taxon>Clostridia</taxon>
        <taxon>Lachnospirales</taxon>
        <taxon>Lachnospiraceae</taxon>
        <taxon>Blautia</taxon>
    </lineage>
</organism>
<proteinExistence type="predicted"/>
<evidence type="ECO:0000313" key="3">
    <source>
        <dbReference type="Proteomes" id="UP000408482"/>
    </source>
</evidence>
<evidence type="ECO:0000313" key="2">
    <source>
        <dbReference type="EMBL" id="VUX40167.1"/>
    </source>
</evidence>
<accession>A0A564W711</accession>
<dbReference type="PANTHER" id="PTHR12526">
    <property type="entry name" value="GLYCOSYLTRANSFERASE"/>
    <property type="match status" value="1"/>
</dbReference>
<evidence type="ECO:0000259" key="1">
    <source>
        <dbReference type="Pfam" id="PF00534"/>
    </source>
</evidence>
<dbReference type="Gene3D" id="3.40.50.2000">
    <property type="entry name" value="Glycogen Phosphorylase B"/>
    <property type="match status" value="2"/>
</dbReference>
<name>A0A564W711_9FIRM</name>
<keyword evidence="2" id="KW-0328">Glycosyltransferase</keyword>
<dbReference type="EMBL" id="CABHNW010000139">
    <property type="protein sequence ID" value="VUX40167.1"/>
    <property type="molecule type" value="Genomic_DNA"/>
</dbReference>
<dbReference type="Pfam" id="PF00534">
    <property type="entry name" value="Glycos_transf_1"/>
    <property type="match status" value="1"/>
</dbReference>
<protein>
    <submittedName>
        <fullName evidence="2">N-acetylgalactosamine-N,N '-diacetylbacillosaminyl-diphospho-undecaprenol 4-alpha-N-acetylgalactosaminyltransferase</fullName>
        <ecNumber evidence="2">2.4.1.291</ecNumber>
    </submittedName>
</protein>
<dbReference type="SUPFAM" id="SSF53756">
    <property type="entry name" value="UDP-Glycosyltransferase/glycogen phosphorylase"/>
    <property type="match status" value="1"/>
</dbReference>
<dbReference type="RefSeq" id="WP_144094690.1">
    <property type="nucleotide sequence ID" value="NZ_CABHMX010000004.1"/>
</dbReference>
<keyword evidence="3" id="KW-1185">Reference proteome</keyword>
<dbReference type="InterPro" id="IPR001296">
    <property type="entry name" value="Glyco_trans_1"/>
</dbReference>
<gene>
    <name evidence="2" type="primary">pglJ_1</name>
    <name evidence="2" type="ORF">RSSSTS7063_00768</name>
</gene>
<dbReference type="Proteomes" id="UP000408482">
    <property type="component" value="Unassembled WGS sequence"/>
</dbReference>
<dbReference type="GO" id="GO:0016757">
    <property type="term" value="F:glycosyltransferase activity"/>
    <property type="evidence" value="ECO:0007669"/>
    <property type="project" value="UniProtKB-KW"/>
</dbReference>